<feature type="domain" description="Glycosyltransferase subfamily 4-like N-terminal" evidence="4">
    <location>
        <begin position="13"/>
        <end position="163"/>
    </location>
</feature>
<dbReference type="InterPro" id="IPR028098">
    <property type="entry name" value="Glyco_trans_4-like_N"/>
</dbReference>
<reference evidence="6" key="1">
    <citation type="journal article" date="2019" name="Int. J. Syst. Evol. Microbiol.">
        <title>The Global Catalogue of Microorganisms (GCM) 10K type strain sequencing project: providing services to taxonomists for standard genome sequencing and annotation.</title>
        <authorList>
            <consortium name="The Broad Institute Genomics Platform"/>
            <consortium name="The Broad Institute Genome Sequencing Center for Infectious Disease"/>
            <person name="Wu L."/>
            <person name="Ma J."/>
        </authorList>
    </citation>
    <scope>NUCLEOTIDE SEQUENCE [LARGE SCALE GENOMIC DNA]</scope>
    <source>
        <strain evidence="6">CCUG 54522</strain>
    </source>
</reference>
<dbReference type="GO" id="GO:0016757">
    <property type="term" value="F:glycosyltransferase activity"/>
    <property type="evidence" value="ECO:0007669"/>
    <property type="project" value="UniProtKB-KW"/>
</dbReference>
<comment type="caution">
    <text evidence="5">The sequence shown here is derived from an EMBL/GenBank/DDBJ whole genome shotgun (WGS) entry which is preliminary data.</text>
</comment>
<protein>
    <submittedName>
        <fullName evidence="5">Glycosyltransferase family 4 protein</fullName>
        <ecNumber evidence="5">2.4.-.-</ecNumber>
    </submittedName>
</protein>
<dbReference type="RefSeq" id="WP_379158419.1">
    <property type="nucleotide sequence ID" value="NZ_JBHSRJ010000009.1"/>
</dbReference>
<feature type="domain" description="Glycosyl transferase family 1" evidence="3">
    <location>
        <begin position="174"/>
        <end position="331"/>
    </location>
</feature>
<dbReference type="Proteomes" id="UP001596135">
    <property type="component" value="Unassembled WGS sequence"/>
</dbReference>
<sequence>MRALTVIAEMGSGGAERVVTDLVEHLVATGHEASVASSGGWRADALAVAGVCTLEVPLRESGPVPLARAVARLRREISARPVDVVHAHNVRATVAAHLATRVGRRVRPPLVTTVHGLADPDYRRAAQVLRVCDAVVAVSDDVADRLVRAGVDESRLHVVENAVPAPVFRPGGSDEVRRELGITATTPVVLCIARLAAPKRVDLLVDAWADVPGATLVLAGDGADRAGLELRAASLGDRVRFLGDRRDVDRLLAAADVVALPSDREGLPMAVLEAMAAGVPVVASAVGGIPQLGADVVELVDGQRPEAFAAAVRRVLEDQDRYRTLATAGREVASQRFSSSRMQSGYALVYEDVQKGRRTS</sequence>
<gene>
    <name evidence="5" type="ORF">ACFPYL_19885</name>
</gene>
<evidence type="ECO:0000259" key="3">
    <source>
        <dbReference type="Pfam" id="PF00534"/>
    </source>
</evidence>
<dbReference type="Pfam" id="PF00534">
    <property type="entry name" value="Glycos_transf_1"/>
    <property type="match status" value="1"/>
</dbReference>
<dbReference type="PANTHER" id="PTHR45947:SF3">
    <property type="entry name" value="SULFOQUINOVOSYL TRANSFERASE SQD2"/>
    <property type="match status" value="1"/>
</dbReference>
<proteinExistence type="predicted"/>
<dbReference type="Pfam" id="PF13439">
    <property type="entry name" value="Glyco_transf_4"/>
    <property type="match status" value="1"/>
</dbReference>
<dbReference type="CDD" id="cd03801">
    <property type="entry name" value="GT4_PimA-like"/>
    <property type="match status" value="1"/>
</dbReference>
<dbReference type="EC" id="2.4.-.-" evidence="5"/>
<dbReference type="Gene3D" id="3.40.50.2000">
    <property type="entry name" value="Glycogen Phosphorylase B"/>
    <property type="match status" value="2"/>
</dbReference>
<dbReference type="InterPro" id="IPR001296">
    <property type="entry name" value="Glyco_trans_1"/>
</dbReference>
<name>A0ABW1LPE7_9ACTN</name>
<dbReference type="EMBL" id="JBHSRJ010000009">
    <property type="protein sequence ID" value="MFC6045356.1"/>
    <property type="molecule type" value="Genomic_DNA"/>
</dbReference>
<evidence type="ECO:0000256" key="1">
    <source>
        <dbReference type="ARBA" id="ARBA00022676"/>
    </source>
</evidence>
<accession>A0ABW1LPE7</accession>
<dbReference type="SUPFAM" id="SSF53756">
    <property type="entry name" value="UDP-Glycosyltransferase/glycogen phosphorylase"/>
    <property type="match status" value="1"/>
</dbReference>
<evidence type="ECO:0000313" key="5">
    <source>
        <dbReference type="EMBL" id="MFC6045356.1"/>
    </source>
</evidence>
<keyword evidence="6" id="KW-1185">Reference proteome</keyword>
<evidence type="ECO:0000313" key="6">
    <source>
        <dbReference type="Proteomes" id="UP001596135"/>
    </source>
</evidence>
<keyword evidence="2 5" id="KW-0808">Transferase</keyword>
<evidence type="ECO:0000259" key="4">
    <source>
        <dbReference type="Pfam" id="PF13439"/>
    </source>
</evidence>
<organism evidence="5 6">
    <name type="scientific">Nocardioides hankookensis</name>
    <dbReference type="NCBI Taxonomy" id="443157"/>
    <lineage>
        <taxon>Bacteria</taxon>
        <taxon>Bacillati</taxon>
        <taxon>Actinomycetota</taxon>
        <taxon>Actinomycetes</taxon>
        <taxon>Propionibacteriales</taxon>
        <taxon>Nocardioidaceae</taxon>
        <taxon>Nocardioides</taxon>
    </lineage>
</organism>
<dbReference type="PANTHER" id="PTHR45947">
    <property type="entry name" value="SULFOQUINOVOSYL TRANSFERASE SQD2"/>
    <property type="match status" value="1"/>
</dbReference>
<dbReference type="InterPro" id="IPR050194">
    <property type="entry name" value="Glycosyltransferase_grp1"/>
</dbReference>
<keyword evidence="1 5" id="KW-0328">Glycosyltransferase</keyword>
<evidence type="ECO:0000256" key="2">
    <source>
        <dbReference type="ARBA" id="ARBA00022679"/>
    </source>
</evidence>